<dbReference type="GO" id="GO:0000978">
    <property type="term" value="F:RNA polymerase II cis-regulatory region sequence-specific DNA binding"/>
    <property type="evidence" value="ECO:0007669"/>
    <property type="project" value="TreeGrafter"/>
</dbReference>
<dbReference type="SMART" id="SM00523">
    <property type="entry name" value="DWA"/>
    <property type="match status" value="1"/>
</dbReference>
<evidence type="ECO:0000313" key="6">
    <source>
        <dbReference type="EMBL" id="KJH53037.1"/>
    </source>
</evidence>
<dbReference type="Proteomes" id="UP000053766">
    <property type="component" value="Unassembled WGS sequence"/>
</dbReference>
<protein>
    <submittedName>
        <fullName evidence="6">MH1 domain protein</fullName>
    </submittedName>
</protein>
<dbReference type="GO" id="GO:0009653">
    <property type="term" value="P:anatomical structure morphogenesis"/>
    <property type="evidence" value="ECO:0007669"/>
    <property type="project" value="TreeGrafter"/>
</dbReference>
<feature type="domain" description="MAD homology 1 Dwarfin-type" evidence="5">
    <location>
        <begin position="48"/>
        <end position="190"/>
    </location>
</feature>
<evidence type="ECO:0000256" key="1">
    <source>
        <dbReference type="ARBA" id="ARBA00004123"/>
    </source>
</evidence>
<dbReference type="OrthoDB" id="5794312at2759"/>
<keyword evidence="7" id="KW-1185">Reference proteome</keyword>
<dbReference type="Gene3D" id="3.90.520.10">
    <property type="entry name" value="SMAD MH1 domain"/>
    <property type="match status" value="2"/>
</dbReference>
<sequence length="204" mass="23850">MLNNYYVKNTVNNRRSKRGKSSYGKPKMSIQTKFHGIMKHLGWKQGDEDENWAKKAIDNLMKKLLKHNKEALTSLEFALQRNTEKTTLSFTRVASVRVFSRTKLISLSYEQSDVDYDPLILLIISNSLQCKGEQPTECVTIPRSLDGRLQISHRKFMLLFRSNIINRKLRNTVTEKKSPSEDRNLWIKLIDDQNEYDLEVVENL</sequence>
<evidence type="ECO:0000259" key="5">
    <source>
        <dbReference type="SMART" id="SM00523"/>
    </source>
</evidence>
<accession>A0A0D8YA08</accession>
<evidence type="ECO:0000256" key="4">
    <source>
        <dbReference type="ARBA" id="ARBA00023242"/>
    </source>
</evidence>
<dbReference type="GO" id="GO:0000981">
    <property type="term" value="F:DNA-binding transcription factor activity, RNA polymerase II-specific"/>
    <property type="evidence" value="ECO:0007669"/>
    <property type="project" value="TreeGrafter"/>
</dbReference>
<dbReference type="GO" id="GO:0070411">
    <property type="term" value="F:I-SMAD binding"/>
    <property type="evidence" value="ECO:0007669"/>
    <property type="project" value="TreeGrafter"/>
</dbReference>
<evidence type="ECO:0000256" key="3">
    <source>
        <dbReference type="ARBA" id="ARBA00023163"/>
    </source>
</evidence>
<dbReference type="AlphaFoldDB" id="A0A0D8YA08"/>
<dbReference type="GO" id="GO:0060395">
    <property type="term" value="P:SMAD protein signal transduction"/>
    <property type="evidence" value="ECO:0007669"/>
    <property type="project" value="TreeGrafter"/>
</dbReference>
<proteinExistence type="predicted"/>
<dbReference type="InterPro" id="IPR003619">
    <property type="entry name" value="MAD_homology1_Dwarfin-type"/>
</dbReference>
<keyword evidence="4" id="KW-0539">Nucleus</keyword>
<dbReference type="InterPro" id="IPR036578">
    <property type="entry name" value="SMAD_MH1_sf"/>
</dbReference>
<reference evidence="7" key="2">
    <citation type="journal article" date="2016" name="Sci. Rep.">
        <title>Dictyocaulus viviparus genome, variome and transcriptome elucidate lungworm biology and support future intervention.</title>
        <authorList>
            <person name="McNulty S.N."/>
            <person name="Strube C."/>
            <person name="Rosa B.A."/>
            <person name="Martin J.C."/>
            <person name="Tyagi R."/>
            <person name="Choi Y.J."/>
            <person name="Wang Q."/>
            <person name="Hallsworth Pepin K."/>
            <person name="Zhang X."/>
            <person name="Ozersky P."/>
            <person name="Wilson R.K."/>
            <person name="Sternberg P.W."/>
            <person name="Gasser R.B."/>
            <person name="Mitreva M."/>
        </authorList>
    </citation>
    <scope>NUCLEOTIDE SEQUENCE [LARGE SCALE GENOMIC DNA]</scope>
    <source>
        <strain evidence="7">HannoverDv2000</strain>
    </source>
</reference>
<gene>
    <name evidence="6" type="ORF">DICVIV_00722</name>
</gene>
<dbReference type="GO" id="GO:0071144">
    <property type="term" value="C:heteromeric SMAD protein complex"/>
    <property type="evidence" value="ECO:0007669"/>
    <property type="project" value="TreeGrafter"/>
</dbReference>
<reference evidence="6 7" key="1">
    <citation type="submission" date="2013-11" db="EMBL/GenBank/DDBJ databases">
        <title>Draft genome of the bovine lungworm Dictyocaulus viviparus.</title>
        <authorList>
            <person name="Mitreva M."/>
        </authorList>
    </citation>
    <scope>NUCLEOTIDE SEQUENCE [LARGE SCALE GENOMIC DNA]</scope>
    <source>
        <strain evidence="6 7">HannoverDv2000</strain>
    </source>
</reference>
<keyword evidence="3" id="KW-0804">Transcription</keyword>
<comment type="subcellular location">
    <subcellularLocation>
        <location evidence="1">Nucleus</location>
    </subcellularLocation>
</comment>
<dbReference type="GO" id="GO:0030509">
    <property type="term" value="P:BMP signaling pathway"/>
    <property type="evidence" value="ECO:0007669"/>
    <property type="project" value="TreeGrafter"/>
</dbReference>
<evidence type="ECO:0000256" key="2">
    <source>
        <dbReference type="ARBA" id="ARBA00023015"/>
    </source>
</evidence>
<name>A0A0D8YA08_DICVI</name>
<evidence type="ECO:0000313" key="7">
    <source>
        <dbReference type="Proteomes" id="UP000053766"/>
    </source>
</evidence>
<dbReference type="GO" id="GO:0051239">
    <property type="term" value="P:regulation of multicellular organismal process"/>
    <property type="evidence" value="ECO:0007669"/>
    <property type="project" value="UniProtKB-ARBA"/>
</dbReference>
<dbReference type="Pfam" id="PF03165">
    <property type="entry name" value="MH1"/>
    <property type="match status" value="1"/>
</dbReference>
<dbReference type="InterPro" id="IPR013790">
    <property type="entry name" value="Dwarfin"/>
</dbReference>
<dbReference type="EMBL" id="KN716156">
    <property type="protein sequence ID" value="KJH53037.1"/>
    <property type="molecule type" value="Genomic_DNA"/>
</dbReference>
<dbReference type="STRING" id="29172.A0A0D8YA08"/>
<dbReference type="GO" id="GO:0030154">
    <property type="term" value="P:cell differentiation"/>
    <property type="evidence" value="ECO:0007669"/>
    <property type="project" value="TreeGrafter"/>
</dbReference>
<dbReference type="PANTHER" id="PTHR13703:SF61">
    <property type="entry name" value="PROTEIN MOTHERS AGAINST DPP"/>
    <property type="match status" value="1"/>
</dbReference>
<organism evidence="6 7">
    <name type="scientific">Dictyocaulus viviparus</name>
    <name type="common">Bovine lungworm</name>
    <dbReference type="NCBI Taxonomy" id="29172"/>
    <lineage>
        <taxon>Eukaryota</taxon>
        <taxon>Metazoa</taxon>
        <taxon>Ecdysozoa</taxon>
        <taxon>Nematoda</taxon>
        <taxon>Chromadorea</taxon>
        <taxon>Rhabditida</taxon>
        <taxon>Rhabditina</taxon>
        <taxon>Rhabditomorpha</taxon>
        <taxon>Strongyloidea</taxon>
        <taxon>Metastrongylidae</taxon>
        <taxon>Dictyocaulus</taxon>
    </lineage>
</organism>
<dbReference type="PANTHER" id="PTHR13703">
    <property type="entry name" value="SMAD"/>
    <property type="match status" value="1"/>
</dbReference>
<keyword evidence="2" id="KW-0805">Transcription regulation</keyword>